<evidence type="ECO:0000313" key="7">
    <source>
        <dbReference type="Proteomes" id="UP001605036"/>
    </source>
</evidence>
<dbReference type="PROSITE" id="PS50166">
    <property type="entry name" value="IMPORTIN_B_NT"/>
    <property type="match status" value="1"/>
</dbReference>
<evidence type="ECO:0000256" key="1">
    <source>
        <dbReference type="ARBA" id="ARBA00004123"/>
    </source>
</evidence>
<evidence type="ECO:0000313" key="6">
    <source>
        <dbReference type="EMBL" id="KAL2608832.1"/>
    </source>
</evidence>
<sequence length="991" mass="108516">MEGQGSRTVLLEALQALYHHPDPAVRTAANQWLEQFQQTMEAWQVSDSVLHDPNSSFEALYFCAQTIRTKVQRDYEDLPPSSPLSLRNSLLTLLIKFRQGPPAVRTQLCLGIVALAIHMPPEEWGTGGVVQWFGKELGSQAEAMPCLLELVTVLPQEAQSYKISVRPERRRQFQRELVESVQDAFSLLTSCLREGASQLREQVLRAFAAWMRLSYGISAATLATHPLVAASLAGLDSEETFDAAVDACCELIRYTVSGNPVDLAAHMSLVQVIVPKIMALKVRFAVAVKTAVAEKQAQQVIGEANGYDGEEDEETVKGMAYLFAEMGESYVELISTGTNEALMIVEAIAEVTSHPDDNISAITFTFWHRLSQTLTSRDEEEHTGEEEAAMAALREKRITIFGPTFELLVSLVSFRVKYPKGFEAWRKDELVDFKETRYAVADMLLDAANVLGGETTLRLLSQPLLQMTASLSSGGTWEWEAVEASLYCIRVIAKTVPLSENVILPQIMTLLPQLPPHPQLLYTSSLTIAALADWLGAAPCSQTLLPTLLGLLTSALAVPEDPCAAAALAVKHVCDACSKDLGQSVDALLELYRQVMSGQGNFHLAPEDELQLVEGLSIVVSSLPADKLPQAVEALCIPVLAPLETLVAAAQQGGPAQTFTANQYILHIDRIGHIFRYVTQPDVLAGVFQRMWPLLKLVFIQRAGDGKSMERLCRACKFAVRNCGRALGPSMGLLLQELQERYQQHQHSCLLYLASIVIKVYGSDPACASYLGTLISVLFGQTVSLLQNIQDFTSKPDVADDCFLLASRCIRYCPQLLVASPILAPLFSCAMAGITVQHREACRSILTFFHDLLDLPTSHPGKQYRASVDKVVVPAGHTLTRLVIACLVGALPESRMDEVIQVLVSMIRLYGQLVAQWAQEAIALMPAAVVKDSEKVSFLQAISTGASGADSTSSFTTIMEEMSDVCRRNKKAREAVQNALQPLSLTFSKPV</sequence>
<comment type="subcellular location">
    <subcellularLocation>
        <location evidence="1">Nucleus</location>
    </subcellularLocation>
</comment>
<dbReference type="EMBL" id="JBHFFA010000008">
    <property type="protein sequence ID" value="KAL2608832.1"/>
    <property type="molecule type" value="Genomic_DNA"/>
</dbReference>
<dbReference type="Pfam" id="PF03810">
    <property type="entry name" value="IBN_N"/>
    <property type="match status" value="1"/>
</dbReference>
<dbReference type="InterPro" id="IPR011989">
    <property type="entry name" value="ARM-like"/>
</dbReference>
<dbReference type="InterPro" id="IPR051345">
    <property type="entry name" value="Importin_beta-like_NTR"/>
</dbReference>
<comment type="caution">
    <text evidence="6">The sequence shown here is derived from an EMBL/GenBank/DDBJ whole genome shotgun (WGS) entry which is preliminary data.</text>
</comment>
<keyword evidence="7" id="KW-1185">Reference proteome</keyword>
<dbReference type="GO" id="GO:0006606">
    <property type="term" value="P:protein import into nucleus"/>
    <property type="evidence" value="ECO:0007669"/>
    <property type="project" value="UniProtKB-ARBA"/>
</dbReference>
<evidence type="ECO:0000256" key="4">
    <source>
        <dbReference type="ARBA" id="ARBA00023242"/>
    </source>
</evidence>
<evidence type="ECO:0000259" key="5">
    <source>
        <dbReference type="PROSITE" id="PS50166"/>
    </source>
</evidence>
<name>A0ABD1XIQ1_9MARC</name>
<gene>
    <name evidence="6" type="ORF">R1flu_027405</name>
</gene>
<proteinExistence type="inferred from homology"/>
<dbReference type="InterPro" id="IPR016024">
    <property type="entry name" value="ARM-type_fold"/>
</dbReference>
<dbReference type="GO" id="GO:0005634">
    <property type="term" value="C:nucleus"/>
    <property type="evidence" value="ECO:0007669"/>
    <property type="project" value="UniProtKB-SubCell"/>
</dbReference>
<dbReference type="Pfam" id="PF08389">
    <property type="entry name" value="Xpo1"/>
    <property type="match status" value="1"/>
</dbReference>
<dbReference type="PANTHER" id="PTHR12363">
    <property type="entry name" value="TRANSPORTIN 3 AND IMPORTIN 13"/>
    <property type="match status" value="1"/>
</dbReference>
<feature type="domain" description="Importin N-terminal" evidence="5">
    <location>
        <begin position="29"/>
        <end position="96"/>
    </location>
</feature>
<dbReference type="InterPro" id="IPR058537">
    <property type="entry name" value="TPR_TNPO3_IPO13_4th"/>
</dbReference>
<dbReference type="SUPFAM" id="SSF48371">
    <property type="entry name" value="ARM repeat"/>
    <property type="match status" value="1"/>
</dbReference>
<evidence type="ECO:0000256" key="3">
    <source>
        <dbReference type="ARBA" id="ARBA00022448"/>
    </source>
</evidence>
<dbReference type="SMART" id="SM00913">
    <property type="entry name" value="IBN_N"/>
    <property type="match status" value="1"/>
</dbReference>
<comment type="similarity">
    <text evidence="2">Belongs to the importin beta family.</text>
</comment>
<evidence type="ECO:0000256" key="2">
    <source>
        <dbReference type="ARBA" id="ARBA00007991"/>
    </source>
</evidence>
<protein>
    <recommendedName>
        <fullName evidence="5">Importin N-terminal domain-containing protein</fullName>
    </recommendedName>
</protein>
<dbReference type="PANTHER" id="PTHR12363:SF33">
    <property type="entry name" value="IMPORTIN-13"/>
    <property type="match status" value="1"/>
</dbReference>
<keyword evidence="3" id="KW-0813">Transport</keyword>
<dbReference type="Gene3D" id="1.25.10.10">
    <property type="entry name" value="Leucine-rich Repeat Variant"/>
    <property type="match status" value="1"/>
</dbReference>
<dbReference type="InterPro" id="IPR057941">
    <property type="entry name" value="TPR_TNPO3_IPO13_2nd"/>
</dbReference>
<organism evidence="6 7">
    <name type="scientific">Riccia fluitans</name>
    <dbReference type="NCBI Taxonomy" id="41844"/>
    <lineage>
        <taxon>Eukaryota</taxon>
        <taxon>Viridiplantae</taxon>
        <taxon>Streptophyta</taxon>
        <taxon>Embryophyta</taxon>
        <taxon>Marchantiophyta</taxon>
        <taxon>Marchantiopsida</taxon>
        <taxon>Marchantiidae</taxon>
        <taxon>Marchantiales</taxon>
        <taxon>Ricciaceae</taxon>
        <taxon>Riccia</taxon>
    </lineage>
</organism>
<dbReference type="InterPro" id="IPR013598">
    <property type="entry name" value="Exportin-1/Importin-b-like"/>
</dbReference>
<keyword evidence="4" id="KW-0539">Nucleus</keyword>
<dbReference type="AlphaFoldDB" id="A0ABD1XIQ1"/>
<reference evidence="6 7" key="1">
    <citation type="submission" date="2024-09" db="EMBL/GenBank/DDBJ databases">
        <title>Chromosome-scale assembly of Riccia fluitans.</title>
        <authorList>
            <person name="Paukszto L."/>
            <person name="Sawicki J."/>
            <person name="Karawczyk K."/>
            <person name="Piernik-Szablinska J."/>
            <person name="Szczecinska M."/>
            <person name="Mazdziarz M."/>
        </authorList>
    </citation>
    <scope>NUCLEOTIDE SEQUENCE [LARGE SCALE GENOMIC DNA]</scope>
    <source>
        <strain evidence="6">Rf_01</strain>
        <tissue evidence="6">Aerial parts of the thallus</tissue>
    </source>
</reference>
<dbReference type="Pfam" id="PF24138">
    <property type="entry name" value="TPR_TNPO3_IPO13_2nd"/>
    <property type="match status" value="1"/>
</dbReference>
<dbReference type="Pfam" id="PF24139">
    <property type="entry name" value="TPR_TNPO3_IPO13_4th"/>
    <property type="match status" value="1"/>
</dbReference>
<dbReference type="Proteomes" id="UP001605036">
    <property type="component" value="Unassembled WGS sequence"/>
</dbReference>
<dbReference type="InterPro" id="IPR001494">
    <property type="entry name" value="Importin-beta_N"/>
</dbReference>
<accession>A0ABD1XIQ1</accession>